<keyword evidence="2" id="KW-1185">Reference proteome</keyword>
<dbReference type="EMBL" id="MU277213">
    <property type="protein sequence ID" value="KAI0061258.1"/>
    <property type="molecule type" value="Genomic_DNA"/>
</dbReference>
<gene>
    <name evidence="1" type="ORF">BV25DRAFT_771527</name>
</gene>
<reference evidence="1" key="2">
    <citation type="journal article" date="2022" name="New Phytol.">
        <title>Evolutionary transition to the ectomycorrhizal habit in the genomes of a hyperdiverse lineage of mushroom-forming fungi.</title>
        <authorList>
            <person name="Looney B."/>
            <person name="Miyauchi S."/>
            <person name="Morin E."/>
            <person name="Drula E."/>
            <person name="Courty P.E."/>
            <person name="Kohler A."/>
            <person name="Kuo A."/>
            <person name="LaButti K."/>
            <person name="Pangilinan J."/>
            <person name="Lipzen A."/>
            <person name="Riley R."/>
            <person name="Andreopoulos W."/>
            <person name="He G."/>
            <person name="Johnson J."/>
            <person name="Nolan M."/>
            <person name="Tritt A."/>
            <person name="Barry K.W."/>
            <person name="Grigoriev I.V."/>
            <person name="Nagy L.G."/>
            <person name="Hibbett D."/>
            <person name="Henrissat B."/>
            <person name="Matheny P.B."/>
            <person name="Labbe J."/>
            <person name="Martin F.M."/>
        </authorList>
    </citation>
    <scope>NUCLEOTIDE SEQUENCE</scope>
    <source>
        <strain evidence="1">HHB10654</strain>
    </source>
</reference>
<dbReference type="Proteomes" id="UP000814140">
    <property type="component" value="Unassembled WGS sequence"/>
</dbReference>
<organism evidence="1 2">
    <name type="scientific">Artomyces pyxidatus</name>
    <dbReference type="NCBI Taxonomy" id="48021"/>
    <lineage>
        <taxon>Eukaryota</taxon>
        <taxon>Fungi</taxon>
        <taxon>Dikarya</taxon>
        <taxon>Basidiomycota</taxon>
        <taxon>Agaricomycotina</taxon>
        <taxon>Agaricomycetes</taxon>
        <taxon>Russulales</taxon>
        <taxon>Auriscalpiaceae</taxon>
        <taxon>Artomyces</taxon>
    </lineage>
</organism>
<evidence type="ECO:0000313" key="1">
    <source>
        <dbReference type="EMBL" id="KAI0061258.1"/>
    </source>
</evidence>
<evidence type="ECO:0000313" key="2">
    <source>
        <dbReference type="Proteomes" id="UP000814140"/>
    </source>
</evidence>
<comment type="caution">
    <text evidence="1">The sequence shown here is derived from an EMBL/GenBank/DDBJ whole genome shotgun (WGS) entry which is preliminary data.</text>
</comment>
<name>A0ACB8SXN6_9AGAM</name>
<accession>A0ACB8SXN6</accession>
<proteinExistence type="predicted"/>
<sequence>MLSRTEHTILEICYRRYGHDLSFVFNHVQQRRDLCSSNAVLGEARPQQSRRLRPISALTDGSDAGERDARRQTSGLTDSRINHPRPIFLKPYLGPTLRALPPPSEPVEDPPSEPIVSQPSTITLANLPADITKRELRSVLSRYGAIKDMSIHLNGADVTYEDSTSTTKALRAYAEDAIRLRDRAVIMFRQIATDKSEPDAEKAPKEESHSLSPQDDYPAIIVSRFNALTTVAALREVFEPFGEIKRIVFSAYIVVECFLFTHQILGSDMEEARIVYPSTQDMKPALEAHRRTPFLVRGTRVMLRWEAQPRPGRSEQVYPVSGSLTVDDLYIPGFRASCPPARSIWLGGFDPSITDTELLPFFTGLGPLVGLRTSG</sequence>
<reference evidence="1" key="1">
    <citation type="submission" date="2021-03" db="EMBL/GenBank/DDBJ databases">
        <authorList>
            <consortium name="DOE Joint Genome Institute"/>
            <person name="Ahrendt S."/>
            <person name="Looney B.P."/>
            <person name="Miyauchi S."/>
            <person name="Morin E."/>
            <person name="Drula E."/>
            <person name="Courty P.E."/>
            <person name="Chicoki N."/>
            <person name="Fauchery L."/>
            <person name="Kohler A."/>
            <person name="Kuo A."/>
            <person name="Labutti K."/>
            <person name="Pangilinan J."/>
            <person name="Lipzen A."/>
            <person name="Riley R."/>
            <person name="Andreopoulos W."/>
            <person name="He G."/>
            <person name="Johnson J."/>
            <person name="Barry K.W."/>
            <person name="Grigoriev I.V."/>
            <person name="Nagy L."/>
            <person name="Hibbett D."/>
            <person name="Henrissat B."/>
            <person name="Matheny P.B."/>
            <person name="Labbe J."/>
            <person name="Martin F."/>
        </authorList>
    </citation>
    <scope>NUCLEOTIDE SEQUENCE</scope>
    <source>
        <strain evidence="1">HHB10654</strain>
    </source>
</reference>
<protein>
    <submittedName>
        <fullName evidence="1">Uncharacterized protein</fullName>
    </submittedName>
</protein>